<name>A0A1Y2J3Z0_TRAC3</name>
<sequence length="167" mass="18331">MHDARHTPTDVRRILRTQQLASASASSLKVAAAGEARHDAIVLRPGRRYSKTNHVCLLSASLDAALLQGKISYSDSDASRCSSLRGIALRAETRAFVAETLRFPRWDSANTLWRMPFRAGSDPGRGRRTEADQARTVAPTKHGSKMQRTSTPPNAESDLPHPERSCV</sequence>
<feature type="compositionally biased region" description="Basic and acidic residues" evidence="1">
    <location>
        <begin position="124"/>
        <end position="133"/>
    </location>
</feature>
<dbReference type="EMBL" id="KZ084088">
    <property type="protein sequence ID" value="OSD07514.1"/>
    <property type="molecule type" value="Genomic_DNA"/>
</dbReference>
<dbReference type="AlphaFoldDB" id="A0A1Y2J3Z0"/>
<organism evidence="2 3">
    <name type="scientific">Trametes coccinea (strain BRFM310)</name>
    <name type="common">Pycnoporus coccineus</name>
    <dbReference type="NCBI Taxonomy" id="1353009"/>
    <lineage>
        <taxon>Eukaryota</taxon>
        <taxon>Fungi</taxon>
        <taxon>Dikarya</taxon>
        <taxon>Basidiomycota</taxon>
        <taxon>Agaricomycotina</taxon>
        <taxon>Agaricomycetes</taxon>
        <taxon>Polyporales</taxon>
        <taxon>Polyporaceae</taxon>
        <taxon>Trametes</taxon>
    </lineage>
</organism>
<reference evidence="2 3" key="1">
    <citation type="journal article" date="2015" name="Biotechnol. Biofuels">
        <title>Enhanced degradation of softwood versus hardwood by the white-rot fungus Pycnoporus coccineus.</title>
        <authorList>
            <person name="Couturier M."/>
            <person name="Navarro D."/>
            <person name="Chevret D."/>
            <person name="Henrissat B."/>
            <person name="Piumi F."/>
            <person name="Ruiz-Duenas F.J."/>
            <person name="Martinez A.T."/>
            <person name="Grigoriev I.V."/>
            <person name="Riley R."/>
            <person name="Lipzen A."/>
            <person name="Berrin J.G."/>
            <person name="Master E.R."/>
            <person name="Rosso M.N."/>
        </authorList>
    </citation>
    <scope>NUCLEOTIDE SEQUENCE [LARGE SCALE GENOMIC DNA]</scope>
    <source>
        <strain evidence="2 3">BRFM310</strain>
    </source>
</reference>
<gene>
    <name evidence="2" type="ORF">PYCCODRAFT_620830</name>
</gene>
<accession>A0A1Y2J3Z0</accession>
<evidence type="ECO:0000313" key="2">
    <source>
        <dbReference type="EMBL" id="OSD07514.1"/>
    </source>
</evidence>
<proteinExistence type="predicted"/>
<feature type="region of interest" description="Disordered" evidence="1">
    <location>
        <begin position="117"/>
        <end position="167"/>
    </location>
</feature>
<protein>
    <submittedName>
        <fullName evidence="2">Uncharacterized protein</fullName>
    </submittedName>
</protein>
<dbReference type="Proteomes" id="UP000193067">
    <property type="component" value="Unassembled WGS sequence"/>
</dbReference>
<keyword evidence="3" id="KW-1185">Reference proteome</keyword>
<feature type="compositionally biased region" description="Basic and acidic residues" evidence="1">
    <location>
        <begin position="158"/>
        <end position="167"/>
    </location>
</feature>
<evidence type="ECO:0000256" key="1">
    <source>
        <dbReference type="SAM" id="MobiDB-lite"/>
    </source>
</evidence>
<evidence type="ECO:0000313" key="3">
    <source>
        <dbReference type="Proteomes" id="UP000193067"/>
    </source>
</evidence>